<keyword evidence="2" id="KW-1185">Reference proteome</keyword>
<evidence type="ECO:0000313" key="2">
    <source>
        <dbReference type="Proteomes" id="UP000466442"/>
    </source>
</evidence>
<name>A0A8S9XBP9_APOLU</name>
<dbReference type="AlphaFoldDB" id="A0A8S9XBP9"/>
<protein>
    <submittedName>
        <fullName evidence="1">Uncharacterized protein</fullName>
    </submittedName>
</protein>
<evidence type="ECO:0000313" key="1">
    <source>
        <dbReference type="EMBL" id="KAF6205989.1"/>
    </source>
</evidence>
<comment type="caution">
    <text evidence="1">The sequence shown here is derived from an EMBL/GenBank/DDBJ whole genome shotgun (WGS) entry which is preliminary data.</text>
</comment>
<dbReference type="EMBL" id="WIXP02000008">
    <property type="protein sequence ID" value="KAF6205989.1"/>
    <property type="molecule type" value="Genomic_DNA"/>
</dbReference>
<dbReference type="Proteomes" id="UP000466442">
    <property type="component" value="Unassembled WGS sequence"/>
</dbReference>
<organism evidence="1 2">
    <name type="scientific">Apolygus lucorum</name>
    <name type="common">Small green plant bug</name>
    <name type="synonym">Lygocoris lucorum</name>
    <dbReference type="NCBI Taxonomy" id="248454"/>
    <lineage>
        <taxon>Eukaryota</taxon>
        <taxon>Metazoa</taxon>
        <taxon>Ecdysozoa</taxon>
        <taxon>Arthropoda</taxon>
        <taxon>Hexapoda</taxon>
        <taxon>Insecta</taxon>
        <taxon>Pterygota</taxon>
        <taxon>Neoptera</taxon>
        <taxon>Paraneoptera</taxon>
        <taxon>Hemiptera</taxon>
        <taxon>Heteroptera</taxon>
        <taxon>Panheteroptera</taxon>
        <taxon>Cimicomorpha</taxon>
        <taxon>Miridae</taxon>
        <taxon>Mirini</taxon>
        <taxon>Apolygus</taxon>
    </lineage>
</organism>
<accession>A0A8S9XBP9</accession>
<reference evidence="1" key="1">
    <citation type="journal article" date="2021" name="Mol. Ecol. Resour.">
        <title>Apolygus lucorum genome provides insights into omnivorousness and mesophyll feeding.</title>
        <authorList>
            <person name="Liu Y."/>
            <person name="Liu H."/>
            <person name="Wang H."/>
            <person name="Huang T."/>
            <person name="Liu B."/>
            <person name="Yang B."/>
            <person name="Yin L."/>
            <person name="Li B."/>
            <person name="Zhang Y."/>
            <person name="Zhang S."/>
            <person name="Jiang F."/>
            <person name="Zhang X."/>
            <person name="Ren Y."/>
            <person name="Wang B."/>
            <person name="Wang S."/>
            <person name="Lu Y."/>
            <person name="Wu K."/>
            <person name="Fan W."/>
            <person name="Wang G."/>
        </authorList>
    </citation>
    <scope>NUCLEOTIDE SEQUENCE</scope>
    <source>
        <strain evidence="1">12Hb</strain>
    </source>
</reference>
<gene>
    <name evidence="1" type="ORF">GE061_017213</name>
</gene>
<proteinExistence type="predicted"/>
<sequence length="234" mass="26804">PVHTSAIDQVFSKKNDNVGDIPKDHIAMWREITERGLLLMNFFSDFYQSDWRDKLPLARMVPTTHRIPTIAPPPPGSGGWAHSNKVLKNMLDEQDFFQLMDIAEFFFTSLGSDSGELHGFLIPNYSGSYKEANSKHAYQFLEDVRVILSNYMQEYESLLRDAGGHVYSKEAKQILQLKKSSKGVIADLDRINDYAQYLANTITRTNKKLFPRTHTWSLFTRSKVTLQLTILAAR</sequence>
<feature type="non-terminal residue" evidence="1">
    <location>
        <position position="234"/>
    </location>
</feature>